<evidence type="ECO:0000313" key="4">
    <source>
        <dbReference type="Proteomes" id="UP000191055"/>
    </source>
</evidence>
<evidence type="ECO:0000256" key="1">
    <source>
        <dbReference type="SAM" id="Phobius"/>
    </source>
</evidence>
<dbReference type="AlphaFoldDB" id="A0A1T5D372"/>
<dbReference type="GO" id="GO:0016020">
    <property type="term" value="C:membrane"/>
    <property type="evidence" value="ECO:0007669"/>
    <property type="project" value="TreeGrafter"/>
</dbReference>
<feature type="domain" description="AB hydrolase-1" evidence="2">
    <location>
        <begin position="81"/>
        <end position="302"/>
    </location>
</feature>
<dbReference type="InterPro" id="IPR029058">
    <property type="entry name" value="AB_hydrolase_fold"/>
</dbReference>
<keyword evidence="1" id="KW-1133">Transmembrane helix</keyword>
<feature type="transmembrane region" description="Helical" evidence="1">
    <location>
        <begin position="7"/>
        <end position="24"/>
    </location>
</feature>
<dbReference type="STRING" id="889453.SAMN03080601_00955"/>
<name>A0A1T5D372_9BACT</name>
<dbReference type="Gene3D" id="3.40.50.1820">
    <property type="entry name" value="alpha/beta hydrolase"/>
    <property type="match status" value="1"/>
</dbReference>
<dbReference type="KEGG" id="asx:CDL62_16115"/>
<evidence type="ECO:0000259" key="2">
    <source>
        <dbReference type="Pfam" id="PF12697"/>
    </source>
</evidence>
<sequence>MKRGTKYFFAGILLTFALVLFLGPKPETPLYHTFVPKTPKTTLEAEAILTARESNLSIKPKNEASIVWVCDSSKARTRQVLVYLHGFGASHEEGNPVHRHVADRVGANLLLTRLYDHGLTDTLPMQHFSVQKFWDDALEYLSIARALGDEIILMGTSTGASLALLMASHFDDVNAIILLSPNIRVNDPNIWIMNQPWGLQLGRAITGSNKTISDHPAEWYDKYWYRQYSLNAVAELQQFLKIAMKPTVFKRVFQPALMLYYYKNEQEKDDVVRVDAMLKMFDELSTPSHLKLKQAIPEAADHVIGCHLRSGDIDAVKLALEVFIDDILNANVD</sequence>
<dbReference type="PANTHER" id="PTHR43798:SF33">
    <property type="entry name" value="HYDROLASE, PUTATIVE (AFU_ORTHOLOGUE AFUA_2G14860)-RELATED"/>
    <property type="match status" value="1"/>
</dbReference>
<proteinExistence type="predicted"/>
<keyword evidence="4" id="KW-1185">Reference proteome</keyword>
<accession>A0A1T5D372</accession>
<dbReference type="SUPFAM" id="SSF53474">
    <property type="entry name" value="alpha/beta-Hydrolases"/>
    <property type="match status" value="1"/>
</dbReference>
<dbReference type="PANTHER" id="PTHR43798">
    <property type="entry name" value="MONOACYLGLYCEROL LIPASE"/>
    <property type="match status" value="1"/>
</dbReference>
<dbReference type="RefSeq" id="WP_079556736.1">
    <property type="nucleotide sequence ID" value="NZ_CP021904.1"/>
</dbReference>
<protein>
    <submittedName>
        <fullName evidence="3">Esterase/lipase</fullName>
    </submittedName>
</protein>
<keyword evidence="1" id="KW-0472">Membrane</keyword>
<dbReference type="OrthoDB" id="5416147at2"/>
<dbReference type="EMBL" id="FUYV01000004">
    <property type="protein sequence ID" value="SKB66154.1"/>
    <property type="molecule type" value="Genomic_DNA"/>
</dbReference>
<dbReference type="Pfam" id="PF12697">
    <property type="entry name" value="Abhydrolase_6"/>
    <property type="match status" value="1"/>
</dbReference>
<evidence type="ECO:0000313" key="3">
    <source>
        <dbReference type="EMBL" id="SKB66154.1"/>
    </source>
</evidence>
<reference evidence="3 4" key="1">
    <citation type="submission" date="2017-02" db="EMBL/GenBank/DDBJ databases">
        <authorList>
            <person name="Peterson S.W."/>
        </authorList>
    </citation>
    <scope>NUCLEOTIDE SEQUENCE [LARGE SCALE GENOMIC DNA]</scope>
    <source>
        <strain evidence="3 4">DSM 24412</strain>
    </source>
</reference>
<keyword evidence="1" id="KW-0812">Transmembrane</keyword>
<organism evidence="3 4">
    <name type="scientific">Alkalitalea saponilacus</name>
    <dbReference type="NCBI Taxonomy" id="889453"/>
    <lineage>
        <taxon>Bacteria</taxon>
        <taxon>Pseudomonadati</taxon>
        <taxon>Bacteroidota</taxon>
        <taxon>Bacteroidia</taxon>
        <taxon>Marinilabiliales</taxon>
        <taxon>Marinilabiliaceae</taxon>
        <taxon>Alkalitalea</taxon>
    </lineage>
</organism>
<dbReference type="Proteomes" id="UP000191055">
    <property type="component" value="Unassembled WGS sequence"/>
</dbReference>
<dbReference type="InterPro" id="IPR000073">
    <property type="entry name" value="AB_hydrolase_1"/>
</dbReference>
<dbReference type="InterPro" id="IPR050266">
    <property type="entry name" value="AB_hydrolase_sf"/>
</dbReference>
<gene>
    <name evidence="3" type="ORF">SAMN03080601_00955</name>
</gene>